<protein>
    <submittedName>
        <fullName evidence="6">FabD/lysophospholipase-like protein</fullName>
    </submittedName>
</protein>
<dbReference type="PROSITE" id="PS51635">
    <property type="entry name" value="PNPLA"/>
    <property type="match status" value="1"/>
</dbReference>
<dbReference type="Gene3D" id="3.40.1090.10">
    <property type="entry name" value="Cytosolic phospholipase A2 catalytic domain"/>
    <property type="match status" value="1"/>
</dbReference>
<dbReference type="GO" id="GO:0016020">
    <property type="term" value="C:membrane"/>
    <property type="evidence" value="ECO:0007669"/>
    <property type="project" value="TreeGrafter"/>
</dbReference>
<dbReference type="AlphaFoldDB" id="A0A2H3E009"/>
<feature type="active site" description="Proton acceptor" evidence="4">
    <location>
        <position position="167"/>
    </location>
</feature>
<evidence type="ECO:0000256" key="1">
    <source>
        <dbReference type="ARBA" id="ARBA00022801"/>
    </source>
</evidence>
<evidence type="ECO:0000313" key="7">
    <source>
        <dbReference type="Proteomes" id="UP000217790"/>
    </source>
</evidence>
<accession>A0A2H3E009</accession>
<dbReference type="GO" id="GO:0047499">
    <property type="term" value="F:calcium-independent phospholipase A2 activity"/>
    <property type="evidence" value="ECO:0007669"/>
    <property type="project" value="TreeGrafter"/>
</dbReference>
<dbReference type="GO" id="GO:0046486">
    <property type="term" value="P:glycerolipid metabolic process"/>
    <property type="evidence" value="ECO:0007669"/>
    <property type="project" value="UniProtKB-ARBA"/>
</dbReference>
<feature type="short sequence motif" description="GXSXG" evidence="4">
    <location>
        <begin position="25"/>
        <end position="29"/>
    </location>
</feature>
<dbReference type="GO" id="GO:0019369">
    <property type="term" value="P:arachidonate metabolic process"/>
    <property type="evidence" value="ECO:0007669"/>
    <property type="project" value="TreeGrafter"/>
</dbReference>
<feature type="domain" description="PNPLA" evidence="5">
    <location>
        <begin position="1"/>
        <end position="180"/>
    </location>
</feature>
<evidence type="ECO:0000313" key="6">
    <source>
        <dbReference type="EMBL" id="PBK94677.1"/>
    </source>
</evidence>
<dbReference type="InParanoid" id="A0A2H3E009"/>
<dbReference type="InterPro" id="IPR002641">
    <property type="entry name" value="PNPLA_dom"/>
</dbReference>
<dbReference type="SUPFAM" id="SSF52151">
    <property type="entry name" value="FabD/lysophospholipase-like"/>
    <property type="match status" value="1"/>
</dbReference>
<keyword evidence="7" id="KW-1185">Reference proteome</keyword>
<evidence type="ECO:0000259" key="5">
    <source>
        <dbReference type="PROSITE" id="PS51635"/>
    </source>
</evidence>
<dbReference type="OrthoDB" id="630895at2759"/>
<dbReference type="STRING" id="47427.A0A2H3E009"/>
<name>A0A2H3E009_ARMGA</name>
<dbReference type="Pfam" id="PF01734">
    <property type="entry name" value="Patatin"/>
    <property type="match status" value="1"/>
</dbReference>
<dbReference type="InterPro" id="IPR016035">
    <property type="entry name" value="Acyl_Trfase/lysoPLipase"/>
</dbReference>
<keyword evidence="3 4" id="KW-0443">Lipid metabolism</keyword>
<dbReference type="Proteomes" id="UP000217790">
    <property type="component" value="Unassembled WGS sequence"/>
</dbReference>
<keyword evidence="1 4" id="KW-0378">Hydrolase</keyword>
<sequence length="311" mass="34401">MWRIKEAEGLEELPLPCQYFDLIGGTSTGGLIALMIGRLRMPVKDAIECYGRLSGKVFGKPKCGVHSGKFKATRLEEVLKSIVSSRTTDPETRMIDDSGEACKTFVCAMDAHNMNAAIPVLFRTYKHPKEHCTNCTIWEAGRATSAAPTFFKRIEIGSENMKQPYIDGGMSRNNPAKVLLEEAKQVFPDQSVACLISIGTGFAKTIAIPRPGWFQRALPLDVVNALKMIATDCEHTAEDLSRDFHDTPEVYFRFNVEQGMQGILLAQWDRLGEVASHTKQYLKTLVVDQKVDKVVSILRAGAPLEGHAGLL</sequence>
<evidence type="ECO:0000256" key="4">
    <source>
        <dbReference type="PROSITE-ProRule" id="PRU01161"/>
    </source>
</evidence>
<feature type="short sequence motif" description="DGA/G" evidence="4">
    <location>
        <begin position="167"/>
        <end position="169"/>
    </location>
</feature>
<dbReference type="PANTHER" id="PTHR24185:SF1">
    <property type="entry name" value="CALCIUM-INDEPENDENT PHOSPHOLIPASE A2-GAMMA"/>
    <property type="match status" value="1"/>
</dbReference>
<gene>
    <name evidence="6" type="ORF">ARMGADRAFT_1011602</name>
</gene>
<comment type="caution">
    <text evidence="4">Lacks conserved residue(s) required for the propagation of feature annotation.</text>
</comment>
<proteinExistence type="predicted"/>
<dbReference type="PANTHER" id="PTHR24185">
    <property type="entry name" value="CALCIUM-INDEPENDENT PHOSPHOLIPASE A2-GAMMA"/>
    <property type="match status" value="1"/>
</dbReference>
<keyword evidence="2 4" id="KW-0442">Lipid degradation</keyword>
<reference evidence="7" key="1">
    <citation type="journal article" date="2017" name="Nat. Ecol. Evol.">
        <title>Genome expansion and lineage-specific genetic innovations in the forest pathogenic fungi Armillaria.</title>
        <authorList>
            <person name="Sipos G."/>
            <person name="Prasanna A.N."/>
            <person name="Walter M.C."/>
            <person name="O'Connor E."/>
            <person name="Balint B."/>
            <person name="Krizsan K."/>
            <person name="Kiss B."/>
            <person name="Hess J."/>
            <person name="Varga T."/>
            <person name="Slot J."/>
            <person name="Riley R."/>
            <person name="Boka B."/>
            <person name="Rigling D."/>
            <person name="Barry K."/>
            <person name="Lee J."/>
            <person name="Mihaltcheva S."/>
            <person name="LaButti K."/>
            <person name="Lipzen A."/>
            <person name="Waldron R."/>
            <person name="Moloney N.M."/>
            <person name="Sperisen C."/>
            <person name="Kredics L."/>
            <person name="Vagvoelgyi C."/>
            <person name="Patrignani A."/>
            <person name="Fitzpatrick D."/>
            <person name="Nagy I."/>
            <person name="Doyle S."/>
            <person name="Anderson J.B."/>
            <person name="Grigoriev I.V."/>
            <person name="Gueldener U."/>
            <person name="Muensterkoetter M."/>
            <person name="Nagy L.G."/>
        </authorList>
    </citation>
    <scope>NUCLEOTIDE SEQUENCE [LARGE SCALE GENOMIC DNA]</scope>
    <source>
        <strain evidence="7">Ar21-2</strain>
    </source>
</reference>
<dbReference type="GO" id="GO:0016042">
    <property type="term" value="P:lipid catabolic process"/>
    <property type="evidence" value="ECO:0007669"/>
    <property type="project" value="UniProtKB-UniRule"/>
</dbReference>
<evidence type="ECO:0000256" key="3">
    <source>
        <dbReference type="ARBA" id="ARBA00023098"/>
    </source>
</evidence>
<dbReference type="OMA" id="MTHLNER"/>
<evidence type="ECO:0000256" key="2">
    <source>
        <dbReference type="ARBA" id="ARBA00022963"/>
    </source>
</evidence>
<organism evidence="6 7">
    <name type="scientific">Armillaria gallica</name>
    <name type="common">Bulbous honey fungus</name>
    <name type="synonym">Armillaria bulbosa</name>
    <dbReference type="NCBI Taxonomy" id="47427"/>
    <lineage>
        <taxon>Eukaryota</taxon>
        <taxon>Fungi</taxon>
        <taxon>Dikarya</taxon>
        <taxon>Basidiomycota</taxon>
        <taxon>Agaricomycotina</taxon>
        <taxon>Agaricomycetes</taxon>
        <taxon>Agaricomycetidae</taxon>
        <taxon>Agaricales</taxon>
        <taxon>Marasmiineae</taxon>
        <taxon>Physalacriaceae</taxon>
        <taxon>Armillaria</taxon>
    </lineage>
</organism>
<feature type="active site" description="Nucleophile" evidence="4">
    <location>
        <position position="27"/>
    </location>
</feature>
<dbReference type="EMBL" id="KZ293653">
    <property type="protein sequence ID" value="PBK94677.1"/>
    <property type="molecule type" value="Genomic_DNA"/>
</dbReference>